<protein>
    <submittedName>
        <fullName evidence="1">Uncharacterized protein</fullName>
    </submittedName>
</protein>
<reference evidence="1 2" key="1">
    <citation type="submission" date="2018-10" db="EMBL/GenBank/DDBJ databases">
        <authorList>
            <consortium name="IHU Genomes"/>
        </authorList>
    </citation>
    <scope>NUCLEOTIDE SEQUENCE [LARGE SCALE GENOMIC DNA]</scope>
    <source>
        <strain evidence="1 2">A1</strain>
    </source>
</reference>
<organism evidence="1 2">
    <name type="scientific">Yasminevirus sp. GU-2018</name>
    <dbReference type="NCBI Taxonomy" id="2420051"/>
    <lineage>
        <taxon>Viruses</taxon>
        <taxon>Varidnaviria</taxon>
        <taxon>Bamfordvirae</taxon>
        <taxon>Nucleocytoviricota</taxon>
        <taxon>Megaviricetes</taxon>
        <taxon>Imitervirales</taxon>
        <taxon>Mimiviridae</taxon>
        <taxon>Klosneuvirinae</taxon>
        <taxon>Yasminevirus</taxon>
        <taxon>Yasminevirus saudimassiliense</taxon>
    </lineage>
</organism>
<evidence type="ECO:0000313" key="1">
    <source>
        <dbReference type="EMBL" id="VBB19003.1"/>
    </source>
</evidence>
<gene>
    <name evidence="1" type="ORF">YASMINEVIRUS_1535</name>
</gene>
<accession>A0A5K0UBJ3</accession>
<name>A0A5K0UBJ3_9VIRU</name>
<comment type="caution">
    <text evidence="1">The sequence shown here is derived from an EMBL/GenBank/DDBJ whole genome shotgun (WGS) entry which is preliminary data.</text>
</comment>
<keyword evidence="2" id="KW-1185">Reference proteome</keyword>
<proteinExistence type="predicted"/>
<evidence type="ECO:0000313" key="2">
    <source>
        <dbReference type="Proteomes" id="UP000594342"/>
    </source>
</evidence>
<dbReference type="Proteomes" id="UP000594342">
    <property type="component" value="Unassembled WGS sequence"/>
</dbReference>
<sequence>MFEYHEYTVRQPLVQHDFHRYNTLDSKISNSRTKTVNDHIIGKLLDRDMMTYLKSVMMKQPIHNVVVLYDGMNVNMNSINLDEKACSMTKYFTGTLKQVFRCLCLTDNNVDSIVRGEIDFDTRSYELVIINESTLYKAQLMSYHKNPTQYCEVLNTNLPIVVLSSREGCLPMMKRFDISITPYELQLQGYDHDTSVTILQQMICDTKLDKGVKKQTEPLNKTCAESFCSFLRSCCSSRK</sequence>
<dbReference type="EMBL" id="UPSH01000002">
    <property type="protein sequence ID" value="VBB19003.1"/>
    <property type="molecule type" value="Genomic_DNA"/>
</dbReference>